<keyword evidence="1" id="KW-0732">Signal</keyword>
<name>A0ABQ5V8F1_9PROT</name>
<keyword evidence="3" id="KW-1185">Reference proteome</keyword>
<evidence type="ECO:0000313" key="3">
    <source>
        <dbReference type="Proteomes" id="UP001161391"/>
    </source>
</evidence>
<comment type="caution">
    <text evidence="2">The sequence shown here is derived from an EMBL/GenBank/DDBJ whole genome shotgun (WGS) entry which is preliminary data.</text>
</comment>
<feature type="chain" id="PRO_5046810727" description="DUF4198 domain-containing protein" evidence="1">
    <location>
        <begin position="26"/>
        <end position="275"/>
    </location>
</feature>
<sequence>MTLSRTFAVTCLAATTVLFPIASSAHDFWLAPSTYRLTAPSEVPVSVLIGHPKDRLTWPVDPQRIVALRTVGPDGVRDQQSGLADYDQDEVLPIGLDAPGLHILTIETTNAFSELPATQFEDYLAEEGLTLIQLDRIHRGATDTPGTELYSRRGKALLQVGPVLPTDISRLRRPVGLTLEIIALDHPQTWVEGEILNAKVMFRGQPMSGITVGLVSTEPEIDTATHVRTDKDGTVSFAYPGSGTWMLHAVWSDRQRISDRADYNTIFSSLSFEVW</sequence>
<evidence type="ECO:0008006" key="4">
    <source>
        <dbReference type="Google" id="ProtNLM"/>
    </source>
</evidence>
<organism evidence="2 3">
    <name type="scientific">Algimonas ampicilliniresistens</name>
    <dbReference type="NCBI Taxonomy" id="1298735"/>
    <lineage>
        <taxon>Bacteria</taxon>
        <taxon>Pseudomonadati</taxon>
        <taxon>Pseudomonadota</taxon>
        <taxon>Alphaproteobacteria</taxon>
        <taxon>Maricaulales</taxon>
        <taxon>Robiginitomaculaceae</taxon>
        <taxon>Algimonas</taxon>
    </lineage>
</organism>
<dbReference type="EMBL" id="BSNK01000001">
    <property type="protein sequence ID" value="GLQ22552.1"/>
    <property type="molecule type" value="Genomic_DNA"/>
</dbReference>
<proteinExistence type="predicted"/>
<reference evidence="2" key="1">
    <citation type="journal article" date="2014" name="Int. J. Syst. Evol. Microbiol.">
        <title>Complete genome of a new Firmicutes species belonging to the dominant human colonic microbiota ('Ruminococcus bicirculans') reveals two chromosomes and a selective capacity to utilize plant glucans.</title>
        <authorList>
            <consortium name="NISC Comparative Sequencing Program"/>
            <person name="Wegmann U."/>
            <person name="Louis P."/>
            <person name="Goesmann A."/>
            <person name="Henrissat B."/>
            <person name="Duncan S.H."/>
            <person name="Flint H.J."/>
        </authorList>
    </citation>
    <scope>NUCLEOTIDE SEQUENCE</scope>
    <source>
        <strain evidence="2">NBRC 108219</strain>
    </source>
</reference>
<dbReference type="InterPro" id="IPR019613">
    <property type="entry name" value="DUF4198"/>
</dbReference>
<dbReference type="RefSeq" id="WP_284387030.1">
    <property type="nucleotide sequence ID" value="NZ_BSNK01000001.1"/>
</dbReference>
<feature type="signal peptide" evidence="1">
    <location>
        <begin position="1"/>
        <end position="25"/>
    </location>
</feature>
<dbReference type="Pfam" id="PF10670">
    <property type="entry name" value="DUF4198"/>
    <property type="match status" value="1"/>
</dbReference>
<dbReference type="Proteomes" id="UP001161391">
    <property type="component" value="Unassembled WGS sequence"/>
</dbReference>
<evidence type="ECO:0000313" key="2">
    <source>
        <dbReference type="EMBL" id="GLQ22552.1"/>
    </source>
</evidence>
<evidence type="ECO:0000256" key="1">
    <source>
        <dbReference type="SAM" id="SignalP"/>
    </source>
</evidence>
<gene>
    <name evidence="2" type="ORF">GCM10007853_04260</name>
</gene>
<accession>A0ABQ5V8F1</accession>
<protein>
    <recommendedName>
        <fullName evidence="4">DUF4198 domain-containing protein</fullName>
    </recommendedName>
</protein>
<reference evidence="2" key="2">
    <citation type="submission" date="2023-01" db="EMBL/GenBank/DDBJ databases">
        <title>Draft genome sequence of Algimonas ampicilliniresistens strain NBRC 108219.</title>
        <authorList>
            <person name="Sun Q."/>
            <person name="Mori K."/>
        </authorList>
    </citation>
    <scope>NUCLEOTIDE SEQUENCE</scope>
    <source>
        <strain evidence="2">NBRC 108219</strain>
    </source>
</reference>